<accession>A0A388LR15</accession>
<organism evidence="2 3">
    <name type="scientific">Chara braunii</name>
    <name type="common">Braun's stonewort</name>
    <dbReference type="NCBI Taxonomy" id="69332"/>
    <lineage>
        <taxon>Eukaryota</taxon>
        <taxon>Viridiplantae</taxon>
        <taxon>Streptophyta</taxon>
        <taxon>Charophyceae</taxon>
        <taxon>Charales</taxon>
        <taxon>Characeae</taxon>
        <taxon>Chara</taxon>
    </lineage>
</organism>
<feature type="compositionally biased region" description="Gly residues" evidence="1">
    <location>
        <begin position="121"/>
        <end position="133"/>
    </location>
</feature>
<comment type="caution">
    <text evidence="2">The sequence shown here is derived from an EMBL/GenBank/DDBJ whole genome shotgun (WGS) entry which is preliminary data.</text>
</comment>
<keyword evidence="3" id="KW-1185">Reference proteome</keyword>
<feature type="compositionally biased region" description="Low complexity" evidence="1">
    <location>
        <begin position="141"/>
        <end position="151"/>
    </location>
</feature>
<protein>
    <submittedName>
        <fullName evidence="2">Uncharacterized protein</fullName>
    </submittedName>
</protein>
<reference evidence="2 3" key="1">
    <citation type="journal article" date="2018" name="Cell">
        <title>The Chara Genome: Secondary Complexity and Implications for Plant Terrestrialization.</title>
        <authorList>
            <person name="Nishiyama T."/>
            <person name="Sakayama H."/>
            <person name="Vries J.D."/>
            <person name="Buschmann H."/>
            <person name="Saint-Marcoux D."/>
            <person name="Ullrich K.K."/>
            <person name="Haas F.B."/>
            <person name="Vanderstraeten L."/>
            <person name="Becker D."/>
            <person name="Lang D."/>
            <person name="Vosolsobe S."/>
            <person name="Rombauts S."/>
            <person name="Wilhelmsson P.K.I."/>
            <person name="Janitza P."/>
            <person name="Kern R."/>
            <person name="Heyl A."/>
            <person name="Rumpler F."/>
            <person name="Villalobos L.I.A.C."/>
            <person name="Clay J.M."/>
            <person name="Skokan R."/>
            <person name="Toyoda A."/>
            <person name="Suzuki Y."/>
            <person name="Kagoshima H."/>
            <person name="Schijlen E."/>
            <person name="Tajeshwar N."/>
            <person name="Catarino B."/>
            <person name="Hetherington A.J."/>
            <person name="Saltykova A."/>
            <person name="Bonnot C."/>
            <person name="Breuninger H."/>
            <person name="Symeonidi A."/>
            <person name="Radhakrishnan G.V."/>
            <person name="Van Nieuwerburgh F."/>
            <person name="Deforce D."/>
            <person name="Chang C."/>
            <person name="Karol K.G."/>
            <person name="Hedrich R."/>
            <person name="Ulvskov P."/>
            <person name="Glockner G."/>
            <person name="Delwiche C.F."/>
            <person name="Petrasek J."/>
            <person name="Van de Peer Y."/>
            <person name="Friml J."/>
            <person name="Beilby M."/>
            <person name="Dolan L."/>
            <person name="Kohara Y."/>
            <person name="Sugano S."/>
            <person name="Fujiyama A."/>
            <person name="Delaux P.-M."/>
            <person name="Quint M."/>
            <person name="TheiBen G."/>
            <person name="Hagemann M."/>
            <person name="Harholt J."/>
            <person name="Dunand C."/>
            <person name="Zachgo S."/>
            <person name="Langdale J."/>
            <person name="Maumus F."/>
            <person name="Straeten D.V.D."/>
            <person name="Gould S.B."/>
            <person name="Rensing S.A."/>
        </authorList>
    </citation>
    <scope>NUCLEOTIDE SEQUENCE [LARGE SCALE GENOMIC DNA]</scope>
    <source>
        <strain evidence="2 3">S276</strain>
    </source>
</reference>
<sequence length="161" mass="16647">MLGLSRAATRRSLVLQAAGTLTDMQQGQLHTSGEEGLLMRPGTRRHCGITEVETRLAAEVAAGQTALVVIQRQRDTVAAQVVEDEDADTESEPLESVVRRCRAVVAAAAAAAQAAYNSGVEGTGAGGRGGRLGGQHDRSSSGRGRTRPPTGRGTGRSSGSR</sequence>
<dbReference type="Gramene" id="GBG84709">
    <property type="protein sequence ID" value="GBG84709"/>
    <property type="gene ID" value="CBR_g39085"/>
</dbReference>
<name>A0A388LR15_CHABU</name>
<dbReference type="AlphaFoldDB" id="A0A388LR15"/>
<evidence type="ECO:0000313" key="3">
    <source>
        <dbReference type="Proteomes" id="UP000265515"/>
    </source>
</evidence>
<evidence type="ECO:0000313" key="2">
    <source>
        <dbReference type="EMBL" id="GBG84709.1"/>
    </source>
</evidence>
<dbReference type="Proteomes" id="UP000265515">
    <property type="component" value="Unassembled WGS sequence"/>
</dbReference>
<proteinExistence type="predicted"/>
<gene>
    <name evidence="2" type="ORF">CBR_g39085</name>
</gene>
<feature type="compositionally biased region" description="Gly residues" evidence="1">
    <location>
        <begin position="152"/>
        <end position="161"/>
    </location>
</feature>
<evidence type="ECO:0000256" key="1">
    <source>
        <dbReference type="SAM" id="MobiDB-lite"/>
    </source>
</evidence>
<feature type="region of interest" description="Disordered" evidence="1">
    <location>
        <begin position="115"/>
        <end position="161"/>
    </location>
</feature>
<dbReference type="EMBL" id="BFEA01000488">
    <property type="protein sequence ID" value="GBG84709.1"/>
    <property type="molecule type" value="Genomic_DNA"/>
</dbReference>